<keyword evidence="3" id="KW-1185">Reference proteome</keyword>
<proteinExistence type="predicted"/>
<sequence>MVVGSTLFPTAFLLAVELVGPKHRVLAATMISLTYGLAEALMGYMAKYLPDWRVLLRVLYTPALLHLVFISVLSDSVRAVGAPY</sequence>
<reference evidence="2 3" key="1">
    <citation type="journal article" date="2007" name="Nature">
        <title>Evolution of genes and genomes on the Drosophila phylogeny.</title>
        <authorList>
            <consortium name="Drosophila 12 Genomes Consortium"/>
            <person name="Clark A.G."/>
            <person name="Eisen M.B."/>
            <person name="Smith D.R."/>
            <person name="Bergman C.M."/>
            <person name="Oliver B."/>
            <person name="Markow T.A."/>
            <person name="Kaufman T.C."/>
            <person name="Kellis M."/>
            <person name="Gelbart W."/>
            <person name="Iyer V.N."/>
            <person name="Pollard D.A."/>
            <person name="Sackton T.B."/>
            <person name="Larracuente A.M."/>
            <person name="Singh N.D."/>
            <person name="Abad J.P."/>
            <person name="Abt D.N."/>
            <person name="Adryan B."/>
            <person name="Aguade M."/>
            <person name="Akashi H."/>
            <person name="Anderson W.W."/>
            <person name="Aquadro C.F."/>
            <person name="Ardell D.H."/>
            <person name="Arguello R."/>
            <person name="Artieri C.G."/>
            <person name="Barbash D.A."/>
            <person name="Barker D."/>
            <person name="Barsanti P."/>
            <person name="Batterham P."/>
            <person name="Batzoglou S."/>
            <person name="Begun D."/>
            <person name="Bhutkar A."/>
            <person name="Blanco E."/>
            <person name="Bosak S.A."/>
            <person name="Bradley R.K."/>
            <person name="Brand A.D."/>
            <person name="Brent M.R."/>
            <person name="Brooks A.N."/>
            <person name="Brown R.H."/>
            <person name="Butlin R.K."/>
            <person name="Caggese C."/>
            <person name="Calvi B.R."/>
            <person name="Bernardo de Carvalho A."/>
            <person name="Caspi A."/>
            <person name="Castrezana S."/>
            <person name="Celniker S.E."/>
            <person name="Chang J.L."/>
            <person name="Chapple C."/>
            <person name="Chatterji S."/>
            <person name="Chinwalla A."/>
            <person name="Civetta A."/>
            <person name="Clifton S.W."/>
            <person name="Comeron J.M."/>
            <person name="Costello J.C."/>
            <person name="Coyne J.A."/>
            <person name="Daub J."/>
            <person name="David R.G."/>
            <person name="Delcher A.L."/>
            <person name="Delehaunty K."/>
            <person name="Do C.B."/>
            <person name="Ebling H."/>
            <person name="Edwards K."/>
            <person name="Eickbush T."/>
            <person name="Evans J.D."/>
            <person name="Filipski A."/>
            <person name="Findeiss S."/>
            <person name="Freyhult E."/>
            <person name="Fulton L."/>
            <person name="Fulton R."/>
            <person name="Garcia A.C."/>
            <person name="Gardiner A."/>
            <person name="Garfield D.A."/>
            <person name="Garvin B.E."/>
            <person name="Gibson G."/>
            <person name="Gilbert D."/>
            <person name="Gnerre S."/>
            <person name="Godfrey J."/>
            <person name="Good R."/>
            <person name="Gotea V."/>
            <person name="Gravely B."/>
            <person name="Greenberg A.J."/>
            <person name="Griffiths-Jones S."/>
            <person name="Gross S."/>
            <person name="Guigo R."/>
            <person name="Gustafson E.A."/>
            <person name="Haerty W."/>
            <person name="Hahn M.W."/>
            <person name="Halligan D.L."/>
            <person name="Halpern A.L."/>
            <person name="Halter G.M."/>
            <person name="Han M.V."/>
            <person name="Heger A."/>
            <person name="Hillier L."/>
            <person name="Hinrichs A.S."/>
            <person name="Holmes I."/>
            <person name="Hoskins R.A."/>
            <person name="Hubisz M.J."/>
            <person name="Hultmark D."/>
            <person name="Huntley M.A."/>
            <person name="Jaffe D.B."/>
            <person name="Jagadeeshan S."/>
            <person name="Jeck W.R."/>
            <person name="Johnson J."/>
            <person name="Jones C.D."/>
            <person name="Jordan W.C."/>
            <person name="Karpen G.H."/>
            <person name="Kataoka E."/>
            <person name="Keightley P.D."/>
            <person name="Kheradpour P."/>
            <person name="Kirkness E.F."/>
            <person name="Koerich L.B."/>
            <person name="Kristiansen K."/>
            <person name="Kudrna D."/>
            <person name="Kulathinal R.J."/>
            <person name="Kumar S."/>
            <person name="Kwok R."/>
            <person name="Lander E."/>
            <person name="Langley C.H."/>
            <person name="Lapoint R."/>
            <person name="Lazzaro B.P."/>
            <person name="Lee S.J."/>
            <person name="Levesque L."/>
            <person name="Li R."/>
            <person name="Lin C.F."/>
            <person name="Lin M.F."/>
            <person name="Lindblad-Toh K."/>
            <person name="Llopart A."/>
            <person name="Long M."/>
            <person name="Low L."/>
            <person name="Lozovsky E."/>
            <person name="Lu J."/>
            <person name="Luo M."/>
            <person name="Machado C.A."/>
            <person name="Makalowski W."/>
            <person name="Marzo M."/>
            <person name="Matsuda M."/>
            <person name="Matzkin L."/>
            <person name="McAllister B."/>
            <person name="McBride C.S."/>
            <person name="McKernan B."/>
            <person name="McKernan K."/>
            <person name="Mendez-Lago M."/>
            <person name="Minx P."/>
            <person name="Mollenhauer M.U."/>
            <person name="Montooth K."/>
            <person name="Mount S.M."/>
            <person name="Mu X."/>
            <person name="Myers E."/>
            <person name="Negre B."/>
            <person name="Newfeld S."/>
            <person name="Nielsen R."/>
            <person name="Noor M.A."/>
            <person name="O'Grady P."/>
            <person name="Pachter L."/>
            <person name="Papaceit M."/>
            <person name="Parisi M.J."/>
            <person name="Parisi M."/>
            <person name="Parts L."/>
            <person name="Pedersen J.S."/>
            <person name="Pesole G."/>
            <person name="Phillippy A.M."/>
            <person name="Ponting C.P."/>
            <person name="Pop M."/>
            <person name="Porcelli D."/>
            <person name="Powell J.R."/>
            <person name="Prohaska S."/>
            <person name="Pruitt K."/>
            <person name="Puig M."/>
            <person name="Quesneville H."/>
            <person name="Ram K.R."/>
            <person name="Rand D."/>
            <person name="Rasmussen M.D."/>
            <person name="Reed L.K."/>
            <person name="Reenan R."/>
            <person name="Reily A."/>
            <person name="Remington K.A."/>
            <person name="Rieger T.T."/>
            <person name="Ritchie M.G."/>
            <person name="Robin C."/>
            <person name="Rogers Y.H."/>
            <person name="Rohde C."/>
            <person name="Rozas J."/>
            <person name="Rubenfield M.J."/>
            <person name="Ruiz A."/>
            <person name="Russo S."/>
            <person name="Salzberg S.L."/>
            <person name="Sanchez-Gracia A."/>
            <person name="Saranga D.J."/>
            <person name="Sato H."/>
            <person name="Schaeffer S.W."/>
            <person name="Schatz M.C."/>
            <person name="Schlenke T."/>
            <person name="Schwartz R."/>
            <person name="Segarra C."/>
            <person name="Singh R.S."/>
            <person name="Sirot L."/>
            <person name="Sirota M."/>
            <person name="Sisneros N.B."/>
            <person name="Smith C.D."/>
            <person name="Smith T.F."/>
            <person name="Spieth J."/>
            <person name="Stage D.E."/>
            <person name="Stark A."/>
            <person name="Stephan W."/>
            <person name="Strausberg R.L."/>
            <person name="Strempel S."/>
            <person name="Sturgill D."/>
            <person name="Sutton G."/>
            <person name="Sutton G.G."/>
            <person name="Tao W."/>
            <person name="Teichmann S."/>
            <person name="Tobari Y.N."/>
            <person name="Tomimura Y."/>
            <person name="Tsolas J.M."/>
            <person name="Valente V.L."/>
            <person name="Venter E."/>
            <person name="Venter J.C."/>
            <person name="Vicario S."/>
            <person name="Vieira F.G."/>
            <person name="Vilella A.J."/>
            <person name="Villasante A."/>
            <person name="Walenz B."/>
            <person name="Wang J."/>
            <person name="Wasserman M."/>
            <person name="Watts T."/>
            <person name="Wilson D."/>
            <person name="Wilson R.K."/>
            <person name="Wing R.A."/>
            <person name="Wolfner M.F."/>
            <person name="Wong A."/>
            <person name="Wong G.K."/>
            <person name="Wu C.I."/>
            <person name="Wu G."/>
            <person name="Yamamoto D."/>
            <person name="Yang H.P."/>
            <person name="Yang S.P."/>
            <person name="Yorke J.A."/>
            <person name="Yoshida K."/>
            <person name="Zdobnov E."/>
            <person name="Zhang P."/>
            <person name="Zhang Y."/>
            <person name="Zimin A.V."/>
            <person name="Baldwin J."/>
            <person name="Abdouelleil A."/>
            <person name="Abdulkadir J."/>
            <person name="Abebe A."/>
            <person name="Abera B."/>
            <person name="Abreu J."/>
            <person name="Acer S.C."/>
            <person name="Aftuck L."/>
            <person name="Alexander A."/>
            <person name="An P."/>
            <person name="Anderson E."/>
            <person name="Anderson S."/>
            <person name="Arachi H."/>
            <person name="Azer M."/>
            <person name="Bachantsang P."/>
            <person name="Barry A."/>
            <person name="Bayul T."/>
            <person name="Berlin A."/>
            <person name="Bessette D."/>
            <person name="Bloom T."/>
            <person name="Blye J."/>
            <person name="Boguslavskiy L."/>
            <person name="Bonnet C."/>
            <person name="Boukhgalter B."/>
            <person name="Bourzgui I."/>
            <person name="Brown A."/>
            <person name="Cahill P."/>
            <person name="Channer S."/>
            <person name="Cheshatsang Y."/>
            <person name="Chuda L."/>
            <person name="Citroen M."/>
            <person name="Collymore A."/>
            <person name="Cooke P."/>
            <person name="Costello M."/>
            <person name="D'Aco K."/>
            <person name="Daza R."/>
            <person name="De Haan G."/>
            <person name="DeGray S."/>
            <person name="DeMaso C."/>
            <person name="Dhargay N."/>
            <person name="Dooley K."/>
            <person name="Dooley E."/>
            <person name="Doricent M."/>
            <person name="Dorje P."/>
            <person name="Dorjee K."/>
            <person name="Dupes A."/>
            <person name="Elong R."/>
            <person name="Falk J."/>
            <person name="Farina A."/>
            <person name="Faro S."/>
            <person name="Ferguson D."/>
            <person name="Fisher S."/>
            <person name="Foley C.D."/>
            <person name="Franke A."/>
            <person name="Friedrich D."/>
            <person name="Gadbois L."/>
            <person name="Gearin G."/>
            <person name="Gearin C.R."/>
            <person name="Giannoukos G."/>
            <person name="Goode T."/>
            <person name="Graham J."/>
            <person name="Grandbois E."/>
            <person name="Grewal S."/>
            <person name="Gyaltsen K."/>
            <person name="Hafez N."/>
            <person name="Hagos B."/>
            <person name="Hall J."/>
            <person name="Henson C."/>
            <person name="Hollinger A."/>
            <person name="Honan T."/>
            <person name="Huard M.D."/>
            <person name="Hughes L."/>
            <person name="Hurhula B."/>
            <person name="Husby M.E."/>
            <person name="Kamat A."/>
            <person name="Kanga B."/>
            <person name="Kashin S."/>
            <person name="Khazanovich D."/>
            <person name="Kisner P."/>
            <person name="Lance K."/>
            <person name="Lara M."/>
            <person name="Lee W."/>
            <person name="Lennon N."/>
            <person name="Letendre F."/>
            <person name="LeVine R."/>
            <person name="Lipovsky A."/>
            <person name="Liu X."/>
            <person name="Liu J."/>
            <person name="Liu S."/>
            <person name="Lokyitsang T."/>
            <person name="Lokyitsang Y."/>
            <person name="Lubonja R."/>
            <person name="Lui A."/>
            <person name="MacDonald P."/>
            <person name="Magnisalis V."/>
            <person name="Maru K."/>
            <person name="Matthews C."/>
            <person name="McCusker W."/>
            <person name="McDonough S."/>
            <person name="Mehta T."/>
            <person name="Meldrim J."/>
            <person name="Meneus L."/>
            <person name="Mihai O."/>
            <person name="Mihalev A."/>
            <person name="Mihova T."/>
            <person name="Mittelman R."/>
            <person name="Mlenga V."/>
            <person name="Montmayeur A."/>
            <person name="Mulrain L."/>
            <person name="Navidi A."/>
            <person name="Naylor J."/>
            <person name="Negash T."/>
            <person name="Nguyen T."/>
            <person name="Nguyen N."/>
            <person name="Nicol R."/>
            <person name="Norbu C."/>
            <person name="Norbu N."/>
            <person name="Novod N."/>
            <person name="O'Neill B."/>
            <person name="Osman S."/>
            <person name="Markiewicz E."/>
            <person name="Oyono O.L."/>
            <person name="Patti C."/>
            <person name="Phunkhang P."/>
            <person name="Pierre F."/>
            <person name="Priest M."/>
            <person name="Raghuraman S."/>
            <person name="Rege F."/>
            <person name="Reyes R."/>
            <person name="Rise C."/>
            <person name="Rogov P."/>
            <person name="Ross K."/>
            <person name="Ryan E."/>
            <person name="Settipalli S."/>
            <person name="Shea T."/>
            <person name="Sherpa N."/>
            <person name="Shi L."/>
            <person name="Shih D."/>
            <person name="Sparrow T."/>
            <person name="Spaulding J."/>
            <person name="Stalker J."/>
            <person name="Stange-Thomann N."/>
            <person name="Stavropoulos S."/>
            <person name="Stone C."/>
            <person name="Strader C."/>
            <person name="Tesfaye S."/>
            <person name="Thomson T."/>
            <person name="Thoulutsang Y."/>
            <person name="Thoulutsang D."/>
            <person name="Topham K."/>
            <person name="Topping I."/>
            <person name="Tsamla T."/>
            <person name="Vassiliev H."/>
            <person name="Vo A."/>
            <person name="Wangchuk T."/>
            <person name="Wangdi T."/>
            <person name="Weiand M."/>
            <person name="Wilkinson J."/>
            <person name="Wilson A."/>
            <person name="Yadav S."/>
            <person name="Young G."/>
            <person name="Yu Q."/>
            <person name="Zembek L."/>
            <person name="Zhong D."/>
            <person name="Zimmer A."/>
            <person name="Zwirko Z."/>
            <person name="Jaffe D.B."/>
            <person name="Alvarez P."/>
            <person name="Brockman W."/>
            <person name="Butler J."/>
            <person name="Chin C."/>
            <person name="Gnerre S."/>
            <person name="Grabherr M."/>
            <person name="Kleber M."/>
            <person name="Mauceli E."/>
            <person name="MacCallum I."/>
        </authorList>
    </citation>
    <scope>NUCLEOTIDE SEQUENCE [LARGE SCALE GENOMIC DNA]</scope>
    <source>
        <strain evidence="3">Tai18E2 / Tucson 14021-0261.01</strain>
    </source>
</reference>
<dbReference type="Gene3D" id="1.20.1250.20">
    <property type="entry name" value="MFS general substrate transporter like domains"/>
    <property type="match status" value="1"/>
</dbReference>
<feature type="transmembrane region" description="Helical" evidence="1">
    <location>
        <begin position="54"/>
        <end position="74"/>
    </location>
</feature>
<keyword evidence="1" id="KW-0812">Transmembrane</keyword>
<keyword evidence="1" id="KW-0472">Membrane</keyword>
<keyword evidence="1" id="KW-1133">Transmembrane helix</keyword>
<dbReference type="EMBL" id="CM000159">
    <property type="protein sequence ID" value="KRK02473.1"/>
    <property type="molecule type" value="Genomic_DNA"/>
</dbReference>
<gene>
    <name evidence="2" type="primary">Dyak\GE27862</name>
    <name evidence="2" type="synonym">GE27862</name>
    <name evidence="2" type="ORF">Dyak_GE27862</name>
</gene>
<evidence type="ECO:0008006" key="4">
    <source>
        <dbReference type="Google" id="ProtNLM"/>
    </source>
</evidence>
<dbReference type="KEGG" id="dya:Dyak_GE27862"/>
<organism evidence="2 3">
    <name type="scientific">Drosophila yakuba</name>
    <name type="common">Fruit fly</name>
    <dbReference type="NCBI Taxonomy" id="7245"/>
    <lineage>
        <taxon>Eukaryota</taxon>
        <taxon>Metazoa</taxon>
        <taxon>Ecdysozoa</taxon>
        <taxon>Arthropoda</taxon>
        <taxon>Hexapoda</taxon>
        <taxon>Insecta</taxon>
        <taxon>Pterygota</taxon>
        <taxon>Neoptera</taxon>
        <taxon>Endopterygota</taxon>
        <taxon>Diptera</taxon>
        <taxon>Brachycera</taxon>
        <taxon>Muscomorpha</taxon>
        <taxon>Ephydroidea</taxon>
        <taxon>Drosophilidae</taxon>
        <taxon>Drosophila</taxon>
        <taxon>Sophophora</taxon>
    </lineage>
</organism>
<dbReference type="Proteomes" id="UP000002282">
    <property type="component" value="Chromosome 3L"/>
</dbReference>
<name>A0A0R1DZT8_DROYA</name>
<protein>
    <recommendedName>
        <fullName evidence="4">Major facilitator superfamily (MFS) profile domain-containing protein</fullName>
    </recommendedName>
</protein>
<evidence type="ECO:0000256" key="1">
    <source>
        <dbReference type="SAM" id="Phobius"/>
    </source>
</evidence>
<reference evidence="2 3" key="2">
    <citation type="journal article" date="2007" name="PLoS Biol.">
        <title>Principles of genome evolution in the Drosophila melanogaster species group.</title>
        <authorList>
            <person name="Ranz J.M."/>
            <person name="Maurin D."/>
            <person name="Chan Y.S."/>
            <person name="von Grotthuss M."/>
            <person name="Hillier L.W."/>
            <person name="Roote J."/>
            <person name="Ashburner M."/>
            <person name="Bergman C.M."/>
        </authorList>
    </citation>
    <scope>NUCLEOTIDE SEQUENCE [LARGE SCALE GENOMIC DNA]</scope>
    <source>
        <strain evidence="3">Tai18E2 / Tucson 14021-0261.01</strain>
    </source>
</reference>
<dbReference type="InterPro" id="IPR036259">
    <property type="entry name" value="MFS_trans_sf"/>
</dbReference>
<accession>A0A0R1DZT8</accession>
<dbReference type="SUPFAM" id="SSF103473">
    <property type="entry name" value="MFS general substrate transporter"/>
    <property type="match status" value="1"/>
</dbReference>
<dbReference type="AlphaFoldDB" id="A0A0R1DZT8"/>
<evidence type="ECO:0000313" key="3">
    <source>
        <dbReference type="Proteomes" id="UP000002282"/>
    </source>
</evidence>
<evidence type="ECO:0000313" key="2">
    <source>
        <dbReference type="EMBL" id="KRK02473.1"/>
    </source>
</evidence>
<feature type="transmembrane region" description="Helical" evidence="1">
    <location>
        <begin position="25"/>
        <end position="42"/>
    </location>
</feature>